<organism evidence="2 3">
    <name type="scientific">Teladorsagia circumcincta</name>
    <name type="common">Brown stomach worm</name>
    <name type="synonym">Ostertagia circumcincta</name>
    <dbReference type="NCBI Taxonomy" id="45464"/>
    <lineage>
        <taxon>Eukaryota</taxon>
        <taxon>Metazoa</taxon>
        <taxon>Ecdysozoa</taxon>
        <taxon>Nematoda</taxon>
        <taxon>Chromadorea</taxon>
        <taxon>Rhabditida</taxon>
        <taxon>Rhabditina</taxon>
        <taxon>Rhabditomorpha</taxon>
        <taxon>Strongyloidea</taxon>
        <taxon>Trichostrongylidae</taxon>
        <taxon>Teladorsagia</taxon>
    </lineage>
</organism>
<feature type="region of interest" description="Disordered" evidence="1">
    <location>
        <begin position="65"/>
        <end position="85"/>
    </location>
</feature>
<accession>A0A2G9UFK9</accession>
<gene>
    <name evidence="2" type="ORF">TELCIR_09138</name>
</gene>
<name>A0A2G9UFK9_TELCI</name>
<dbReference type="EMBL" id="KZ346796">
    <property type="protein sequence ID" value="PIO69055.1"/>
    <property type="molecule type" value="Genomic_DNA"/>
</dbReference>
<keyword evidence="3" id="KW-1185">Reference proteome</keyword>
<evidence type="ECO:0000313" key="3">
    <source>
        <dbReference type="Proteomes" id="UP000230423"/>
    </source>
</evidence>
<dbReference type="Proteomes" id="UP000230423">
    <property type="component" value="Unassembled WGS sequence"/>
</dbReference>
<reference evidence="2 3" key="1">
    <citation type="submission" date="2015-09" db="EMBL/GenBank/DDBJ databases">
        <title>Draft genome of the parasitic nematode Teladorsagia circumcincta isolate WARC Sus (inbred).</title>
        <authorList>
            <person name="Mitreva M."/>
        </authorList>
    </citation>
    <scope>NUCLEOTIDE SEQUENCE [LARGE SCALE GENOMIC DNA]</scope>
    <source>
        <strain evidence="2 3">S</strain>
    </source>
</reference>
<evidence type="ECO:0000256" key="1">
    <source>
        <dbReference type="SAM" id="MobiDB-lite"/>
    </source>
</evidence>
<evidence type="ECO:0008006" key="4">
    <source>
        <dbReference type="Google" id="ProtNLM"/>
    </source>
</evidence>
<feature type="compositionally biased region" description="Polar residues" evidence="1">
    <location>
        <begin position="76"/>
        <end position="85"/>
    </location>
</feature>
<protein>
    <recommendedName>
        <fullName evidence="4">Mariner Mos1 transposase</fullName>
    </recommendedName>
</protein>
<sequence length="85" mass="9748">MQCGWAELQHPSYSDIALSDYLLFTDLICKLPEYWEEVVDNDGGYAQSFLLFVTLHMEKKETLNNTHGGKKKMKFPQSTVDSGEE</sequence>
<dbReference type="AlphaFoldDB" id="A0A2G9UFK9"/>
<evidence type="ECO:0000313" key="2">
    <source>
        <dbReference type="EMBL" id="PIO69055.1"/>
    </source>
</evidence>
<proteinExistence type="predicted"/>